<gene>
    <name evidence="2" type="ORF">EM_129</name>
</gene>
<evidence type="ECO:0000313" key="3">
    <source>
        <dbReference type="Proteomes" id="UP000831536"/>
    </source>
</evidence>
<protein>
    <submittedName>
        <fullName evidence="2">Uncharacterized protein</fullName>
    </submittedName>
</protein>
<reference evidence="2" key="1">
    <citation type="journal article" date="2022" name="J. Appl. Microbiol.">
        <title>Bacteriophage-Antibiotic Combinations Against Multidrug-Resistant Pseudomonas aeruginosa.</title>
        <authorList>
            <person name="Holger D."/>
            <person name="Lev K.L."/>
            <person name="Kebriaei R."/>
            <person name="Morrisette T."/>
            <person name="Shah R."/>
            <person name="Alexander J."/>
            <person name="Lehman S.M."/>
            <person name="Rybak M.J."/>
        </authorList>
    </citation>
    <scope>NUCLEOTIDE SEQUENCE</scope>
</reference>
<organism evidence="2 3">
    <name type="scientific">Pseudomonas phage EM</name>
    <dbReference type="NCBI Taxonomy" id="2936914"/>
    <lineage>
        <taxon>Viruses</taxon>
        <taxon>Duplodnaviria</taxon>
        <taxon>Heunggongvirae</taxon>
        <taxon>Uroviricota</taxon>
        <taxon>Caudoviricetes</taxon>
        <taxon>Vandenendeviridae</taxon>
        <taxon>Skurskavirinae</taxon>
        <taxon>Baldwinvirus</taxon>
        <taxon>Baldwinvirus EM</taxon>
    </lineage>
</organism>
<evidence type="ECO:0000313" key="2">
    <source>
        <dbReference type="EMBL" id="UPW35914.1"/>
    </source>
</evidence>
<dbReference type="Proteomes" id="UP000831536">
    <property type="component" value="Segment"/>
</dbReference>
<evidence type="ECO:0000256" key="1">
    <source>
        <dbReference type="SAM" id="MobiDB-lite"/>
    </source>
</evidence>
<feature type="compositionally biased region" description="Basic residues" evidence="1">
    <location>
        <begin position="51"/>
        <end position="63"/>
    </location>
</feature>
<proteinExistence type="predicted"/>
<dbReference type="InterPro" id="IPR055654">
    <property type="entry name" value="DUF7230"/>
</dbReference>
<name>A0AAE9KT10_9CAUD</name>
<dbReference type="EMBL" id="ON169972">
    <property type="protein sequence ID" value="UPW35914.1"/>
    <property type="molecule type" value="Genomic_DNA"/>
</dbReference>
<accession>A0AAE9KT10</accession>
<feature type="region of interest" description="Disordered" evidence="1">
    <location>
        <begin position="46"/>
        <end position="69"/>
    </location>
</feature>
<dbReference type="Pfam" id="PF23876">
    <property type="entry name" value="DUF7230"/>
    <property type="match status" value="1"/>
</dbReference>
<sequence>MLEFRSACGTEPEYGIWVAVNADQECFMAKKNPVFKYLNTVNKPSVERDKTKYRRKPKHKHKERSNEEG</sequence>
<keyword evidence="3" id="KW-1185">Reference proteome</keyword>